<proteinExistence type="predicted"/>
<feature type="transmembrane region" description="Helical" evidence="1">
    <location>
        <begin position="141"/>
        <end position="170"/>
    </location>
</feature>
<dbReference type="EMBL" id="CP036278">
    <property type="protein sequence ID" value="QDU58337.1"/>
    <property type="molecule type" value="Genomic_DNA"/>
</dbReference>
<dbReference type="Proteomes" id="UP000315750">
    <property type="component" value="Chromosome"/>
</dbReference>
<organism evidence="2 3">
    <name type="scientific">Aeoliella mucimassa</name>
    <dbReference type="NCBI Taxonomy" id="2527972"/>
    <lineage>
        <taxon>Bacteria</taxon>
        <taxon>Pseudomonadati</taxon>
        <taxon>Planctomycetota</taxon>
        <taxon>Planctomycetia</taxon>
        <taxon>Pirellulales</taxon>
        <taxon>Lacipirellulaceae</taxon>
        <taxon>Aeoliella</taxon>
    </lineage>
</organism>
<keyword evidence="3" id="KW-1185">Reference proteome</keyword>
<accession>A0A518AUE1</accession>
<dbReference type="AlphaFoldDB" id="A0A518AUE1"/>
<evidence type="ECO:0000256" key="1">
    <source>
        <dbReference type="SAM" id="Phobius"/>
    </source>
</evidence>
<reference evidence="2 3" key="1">
    <citation type="submission" date="2019-02" db="EMBL/GenBank/DDBJ databases">
        <title>Deep-cultivation of Planctomycetes and their phenomic and genomic characterization uncovers novel biology.</title>
        <authorList>
            <person name="Wiegand S."/>
            <person name="Jogler M."/>
            <person name="Boedeker C."/>
            <person name="Pinto D."/>
            <person name="Vollmers J."/>
            <person name="Rivas-Marin E."/>
            <person name="Kohn T."/>
            <person name="Peeters S.H."/>
            <person name="Heuer A."/>
            <person name="Rast P."/>
            <person name="Oberbeckmann S."/>
            <person name="Bunk B."/>
            <person name="Jeske O."/>
            <person name="Meyerdierks A."/>
            <person name="Storesund J.E."/>
            <person name="Kallscheuer N."/>
            <person name="Luecker S."/>
            <person name="Lage O.M."/>
            <person name="Pohl T."/>
            <person name="Merkel B.J."/>
            <person name="Hornburger P."/>
            <person name="Mueller R.-W."/>
            <person name="Bruemmer F."/>
            <person name="Labrenz M."/>
            <person name="Spormann A.M."/>
            <person name="Op den Camp H."/>
            <person name="Overmann J."/>
            <person name="Amann R."/>
            <person name="Jetten M.S.M."/>
            <person name="Mascher T."/>
            <person name="Medema M.H."/>
            <person name="Devos D.P."/>
            <person name="Kaster A.-K."/>
            <person name="Ovreas L."/>
            <person name="Rohde M."/>
            <person name="Galperin M.Y."/>
            <person name="Jogler C."/>
        </authorList>
    </citation>
    <scope>NUCLEOTIDE SEQUENCE [LARGE SCALE GENOMIC DNA]</scope>
    <source>
        <strain evidence="2 3">Pan181</strain>
    </source>
</reference>
<keyword evidence="1" id="KW-0472">Membrane</keyword>
<keyword evidence="1" id="KW-0812">Transmembrane</keyword>
<protein>
    <submittedName>
        <fullName evidence="2">TraX protein</fullName>
    </submittedName>
</protein>
<feature type="transmembrane region" description="Helical" evidence="1">
    <location>
        <begin position="191"/>
        <end position="209"/>
    </location>
</feature>
<dbReference type="OrthoDB" id="9781069at2"/>
<feature type="transmembrane region" description="Helical" evidence="1">
    <location>
        <begin position="27"/>
        <end position="45"/>
    </location>
</feature>
<keyword evidence="1" id="KW-1133">Transmembrane helix</keyword>
<gene>
    <name evidence="2" type="ORF">Pan181_45710</name>
</gene>
<feature type="transmembrane region" description="Helical" evidence="1">
    <location>
        <begin position="105"/>
        <end position="135"/>
    </location>
</feature>
<name>A0A518AUE1_9BACT</name>
<dbReference type="KEGG" id="amuc:Pan181_45710"/>
<dbReference type="RefSeq" id="WP_145250134.1">
    <property type="nucleotide sequence ID" value="NZ_CP036278.1"/>
</dbReference>
<evidence type="ECO:0000313" key="3">
    <source>
        <dbReference type="Proteomes" id="UP000315750"/>
    </source>
</evidence>
<feature type="transmembrane region" description="Helical" evidence="1">
    <location>
        <begin position="57"/>
        <end position="74"/>
    </location>
</feature>
<sequence length="211" mass="23744">MNYALIRWLAVAAMVVDHVTAVYDGSIWLRMVGRAAIPGFFLLLLNGLRHTRSAPDYSLRLFCFAVMAQPFYYLCFGVPRLNILFTLSLVVTLSTFNWRSCLACLLTLAVGEFAVGHSVCEGGAIAVGVLLVAYAHRLPDVPAVAVACMAVYLWPVASLLDWWFIIFSVVPLGFYSYSHLVPQMPRIRSDLFYWFYPVHLAALVVAEWWSR</sequence>
<evidence type="ECO:0000313" key="2">
    <source>
        <dbReference type="EMBL" id="QDU58337.1"/>
    </source>
</evidence>
<dbReference type="Pfam" id="PF05857">
    <property type="entry name" value="TraX"/>
    <property type="match status" value="1"/>
</dbReference>
<dbReference type="InterPro" id="IPR008875">
    <property type="entry name" value="TraX"/>
</dbReference>